<accession>A0A089NUW0</accession>
<reference evidence="1 2" key="1">
    <citation type="journal article" date="2014" name="PLoS ONE">
        <title>Genome Information of Methylobacterium oryzae, a Plant-Probiotic Methylotroph in the Phyllosphere.</title>
        <authorList>
            <person name="Kwak M.J."/>
            <person name="Jeong H."/>
            <person name="Madhaiyan M."/>
            <person name="Lee Y."/>
            <person name="Sa T.M."/>
            <person name="Oh T.K."/>
            <person name="Kim J.F."/>
        </authorList>
    </citation>
    <scope>NUCLEOTIDE SEQUENCE [LARGE SCALE GENOMIC DNA]</scope>
    <source>
        <strain evidence="1 2">CBMB20</strain>
    </source>
</reference>
<dbReference type="Proteomes" id="UP000029492">
    <property type="component" value="Chromosome"/>
</dbReference>
<evidence type="ECO:0000313" key="2">
    <source>
        <dbReference type="Proteomes" id="UP000029492"/>
    </source>
</evidence>
<protein>
    <submittedName>
        <fullName evidence="1">Protein of unassigned function</fullName>
    </submittedName>
</protein>
<sequence length="50" mass="5285">MDVIAAHAAGTATLMRGPDPCRDANRAGALWRVIGPDLQKIFAVPTLLRG</sequence>
<dbReference type="AlphaFoldDB" id="A0A089NUW0"/>
<dbReference type="HOGENOM" id="CLU_3119694_0_0_5"/>
<keyword evidence="2" id="KW-1185">Reference proteome</keyword>
<proteinExistence type="predicted"/>
<evidence type="ECO:0000313" key="1">
    <source>
        <dbReference type="EMBL" id="AIQ90320.1"/>
    </source>
</evidence>
<name>A0A089NUW0_9HYPH</name>
<dbReference type="KEGG" id="mor:MOC_2565"/>
<gene>
    <name evidence="1" type="ORF">MOC_2565</name>
</gene>
<dbReference type="EMBL" id="CP003811">
    <property type="protein sequence ID" value="AIQ90320.1"/>
    <property type="molecule type" value="Genomic_DNA"/>
</dbReference>
<organism evidence="1 2">
    <name type="scientific">Methylobacterium oryzae CBMB20</name>
    <dbReference type="NCBI Taxonomy" id="693986"/>
    <lineage>
        <taxon>Bacteria</taxon>
        <taxon>Pseudomonadati</taxon>
        <taxon>Pseudomonadota</taxon>
        <taxon>Alphaproteobacteria</taxon>
        <taxon>Hyphomicrobiales</taxon>
        <taxon>Methylobacteriaceae</taxon>
        <taxon>Methylobacterium</taxon>
    </lineage>
</organism>